<dbReference type="EMBL" id="CP065321">
    <property type="protein sequence ID" value="QQR30304.1"/>
    <property type="molecule type" value="Genomic_DNA"/>
</dbReference>
<dbReference type="InterPro" id="IPR041172">
    <property type="entry name" value="EstA_Ig-like_N"/>
</dbReference>
<dbReference type="EMBL" id="CP021422">
    <property type="protein sequence ID" value="ASB41023.1"/>
    <property type="molecule type" value="Genomic_DNA"/>
</dbReference>
<reference evidence="6" key="2">
    <citation type="submission" date="2017-05" db="EMBL/GenBank/DDBJ databases">
        <title>Improved OligoMM genomes.</title>
        <authorList>
            <person name="Garzetti D."/>
        </authorList>
    </citation>
    <scope>NUCLEOTIDE SEQUENCE [LARGE SCALE GENOMIC DNA]</scope>
    <source>
        <strain evidence="6">KB18</strain>
    </source>
</reference>
<evidence type="ECO:0000313" key="7">
    <source>
        <dbReference type="Proteomes" id="UP000596035"/>
    </source>
</evidence>
<keyword evidence="1" id="KW-0732">Signal</keyword>
<proteinExistence type="predicted"/>
<organism evidence="5 7">
    <name type="scientific">Acutalibacter muris</name>
    <dbReference type="NCBI Taxonomy" id="1796620"/>
    <lineage>
        <taxon>Bacteria</taxon>
        <taxon>Bacillati</taxon>
        <taxon>Bacillota</taxon>
        <taxon>Clostridia</taxon>
        <taxon>Eubacteriales</taxon>
        <taxon>Acutalibacteraceae</taxon>
        <taxon>Acutalibacter</taxon>
    </lineage>
</organism>
<evidence type="ECO:0000256" key="1">
    <source>
        <dbReference type="ARBA" id="ARBA00022729"/>
    </source>
</evidence>
<feature type="domain" description="Phospholipase/carboxylesterase/thioesterase" evidence="2">
    <location>
        <begin position="206"/>
        <end position="364"/>
    </location>
</feature>
<reference evidence="5 7" key="3">
    <citation type="submission" date="2020-11" db="EMBL/GenBank/DDBJ databases">
        <title>Closed and high quality bacterial genomes of the OMM12 community.</title>
        <authorList>
            <person name="Marbouty M."/>
            <person name="Lamy-Besnier Q."/>
            <person name="Debarbieux L."/>
            <person name="Koszul R."/>
        </authorList>
    </citation>
    <scope>NUCLEOTIDE SEQUENCE [LARGE SCALE GENOMIC DNA]</scope>
    <source>
        <strain evidence="5 7">KB18</strain>
    </source>
</reference>
<keyword evidence="6" id="KW-1185">Reference proteome</keyword>
<dbReference type="RefSeq" id="WP_066541102.1">
    <property type="nucleotide sequence ID" value="NZ_CP021422.1"/>
</dbReference>
<reference evidence="4" key="1">
    <citation type="journal article" date="2017" name="Genome Announc.">
        <title>High-Quality Whole-Genome Sequences of the Oligo-Mouse-Microbiota Bacterial Community.</title>
        <authorList>
            <person name="Garzetti D."/>
            <person name="Brugiroux S."/>
            <person name="Bunk B."/>
            <person name="Pukall R."/>
            <person name="McCoy K.D."/>
            <person name="Macpherson A.J."/>
            <person name="Stecher B."/>
        </authorList>
    </citation>
    <scope>NUCLEOTIDE SEQUENCE</scope>
    <source>
        <strain evidence="4">KB18</strain>
    </source>
</reference>
<evidence type="ECO:0000313" key="5">
    <source>
        <dbReference type="EMBL" id="QQR30304.1"/>
    </source>
</evidence>
<name>A0A1Z2XRF5_9FIRM</name>
<sequence>MYPYKTFTIVTDNGPYITKLILKAPKSVRAECIDKDTFSVYVERIDPKTGKGFLENHTWPGPKIFPSQGYRPVSAAYPCDENGGKVYQSGHIALEMPYQMGAPIGYSMAASLREGGYNALVECRYRVTQVKDIPGEVPINGWIFDESQGDICPQLRGWQNGCSHYEPLPLNYGYFTPDLDHARQSFTALDSNYGDEWEHTFPEKLPLVIWLHGHGEGGDDPALAYTGNKVVAISSDDIQRKLGGAAYVLVPQCPTFWMNSGAVNHQDPQELTSSKSMYTEAVKAAIDEFIELHPDIDRDRVYIGGCSNGGFMTMRMLLSYPGFFAAAYPVCEALRPSDFSEQDIENLKHLPMWFTQAENDPIVPPDGLVLPLVRRLKAAGAENVHVSLFERIVDKSGLYKDGQGRPLEYMGHFSWIHTFNDDCVYDLDGTRVMHEGRPVTLWRWMGRQCRK</sequence>
<dbReference type="KEGG" id="amur:ADH66_10400"/>
<dbReference type="Pfam" id="PF02230">
    <property type="entry name" value="Abhydrolase_2"/>
    <property type="match status" value="1"/>
</dbReference>
<dbReference type="Proteomes" id="UP000196710">
    <property type="component" value="Chromosome"/>
</dbReference>
<dbReference type="SUPFAM" id="SSF53474">
    <property type="entry name" value="alpha/beta-Hydrolases"/>
    <property type="match status" value="1"/>
</dbReference>
<dbReference type="AlphaFoldDB" id="A0A1Z2XRF5"/>
<evidence type="ECO:0000313" key="4">
    <source>
        <dbReference type="EMBL" id="ASB41023.1"/>
    </source>
</evidence>
<evidence type="ECO:0000313" key="6">
    <source>
        <dbReference type="Proteomes" id="UP000196710"/>
    </source>
</evidence>
<dbReference type="InterPro" id="IPR029058">
    <property type="entry name" value="AB_hydrolase_fold"/>
</dbReference>
<evidence type="ECO:0000259" key="2">
    <source>
        <dbReference type="Pfam" id="PF02230"/>
    </source>
</evidence>
<gene>
    <name evidence="4" type="ORF">ADH66_10400</name>
    <name evidence="5" type="ORF">I5Q82_00720</name>
</gene>
<dbReference type="PANTHER" id="PTHR43037">
    <property type="entry name" value="UNNAMED PRODUCT-RELATED"/>
    <property type="match status" value="1"/>
</dbReference>
<evidence type="ECO:0000259" key="3">
    <source>
        <dbReference type="Pfam" id="PF18435"/>
    </source>
</evidence>
<dbReference type="Pfam" id="PF18435">
    <property type="entry name" value="EstA_Ig_like"/>
    <property type="match status" value="1"/>
</dbReference>
<dbReference type="InterPro" id="IPR050955">
    <property type="entry name" value="Plant_Biomass_Hydrol_Est"/>
</dbReference>
<dbReference type="GO" id="GO:0016787">
    <property type="term" value="F:hydrolase activity"/>
    <property type="evidence" value="ECO:0007669"/>
    <property type="project" value="InterPro"/>
</dbReference>
<accession>A0A1Z2XRF5</accession>
<dbReference type="PANTHER" id="PTHR43037:SF1">
    <property type="entry name" value="BLL1128 PROTEIN"/>
    <property type="match status" value="1"/>
</dbReference>
<dbReference type="InterPro" id="IPR003140">
    <property type="entry name" value="PLipase/COase/thioEstase"/>
</dbReference>
<dbReference type="Proteomes" id="UP000596035">
    <property type="component" value="Chromosome"/>
</dbReference>
<feature type="domain" description="Esterase Ig-like N-terminal" evidence="3">
    <location>
        <begin position="4"/>
        <end position="134"/>
    </location>
</feature>
<dbReference type="Gene3D" id="3.40.50.1820">
    <property type="entry name" value="alpha/beta hydrolase"/>
    <property type="match status" value="1"/>
</dbReference>
<protein>
    <submittedName>
        <fullName evidence="5">Prolyl oligopeptidase family serine peptidase</fullName>
    </submittedName>
</protein>
<dbReference type="Gene3D" id="2.60.40.2180">
    <property type="match status" value="1"/>
</dbReference>